<accession>A0ABX7U278</accession>
<organism evidence="1 2">
    <name type="scientific">Streptomyces cyanogenus</name>
    <dbReference type="NCBI Taxonomy" id="80860"/>
    <lineage>
        <taxon>Bacteria</taxon>
        <taxon>Bacillati</taxon>
        <taxon>Actinomycetota</taxon>
        <taxon>Actinomycetes</taxon>
        <taxon>Kitasatosporales</taxon>
        <taxon>Streptomycetaceae</taxon>
        <taxon>Streptomyces</taxon>
    </lineage>
</organism>
<dbReference type="EMBL" id="CP071839">
    <property type="protein sequence ID" value="QTE03130.1"/>
    <property type="molecule type" value="Genomic_DNA"/>
</dbReference>
<evidence type="ECO:0000313" key="1">
    <source>
        <dbReference type="EMBL" id="QTE03130.1"/>
    </source>
</evidence>
<gene>
    <name evidence="1" type="ORF">S1361_37690</name>
</gene>
<reference evidence="1 2" key="1">
    <citation type="submission" date="2021-03" db="EMBL/GenBank/DDBJ databases">
        <title>Complete genome sequence of Streptomyces cyanogenus S136, producer of anticancer angucycline landomycin A.</title>
        <authorList>
            <person name="Hrab P."/>
            <person name="Ruckert C."/>
            <person name="Busche T."/>
            <person name="Ostash I."/>
            <person name="Kalinowski J."/>
            <person name="Fedorenko V."/>
            <person name="Yushchuk O."/>
            <person name="Ostash B."/>
        </authorList>
    </citation>
    <scope>NUCLEOTIDE SEQUENCE [LARGE SCALE GENOMIC DNA]</scope>
    <source>
        <strain evidence="1 2">S136</strain>
    </source>
</reference>
<evidence type="ECO:0000313" key="2">
    <source>
        <dbReference type="Proteomes" id="UP000663908"/>
    </source>
</evidence>
<sequence length="61" mass="6943">MTITLFVEYLLDHRYGWVDTCRERFGQAPQVVFHEANSVVHTLTAASRSAVSVPLRPCPRI</sequence>
<name>A0ABX7U278_STRCY</name>
<dbReference type="Proteomes" id="UP000663908">
    <property type="component" value="Chromosome"/>
</dbReference>
<keyword evidence="2" id="KW-1185">Reference proteome</keyword>
<proteinExistence type="predicted"/>
<dbReference type="RefSeq" id="WP_243769589.1">
    <property type="nucleotide sequence ID" value="NZ_CP071839.1"/>
</dbReference>
<protein>
    <submittedName>
        <fullName evidence="1">Uncharacterized protein</fullName>
    </submittedName>
</protein>